<dbReference type="InParanoid" id="A0A7J6IEJ6"/>
<sequence>MDIIKYTPGTGNHSQRYMFETDVTAGSGSPEYGRLVHKEEATCALYYIAYTRTSLSSLSTNNGYFP</sequence>
<reference evidence="1 3" key="2">
    <citation type="submission" date="2020-04" db="EMBL/GenBank/DDBJ databases">
        <title>Genome sequencing and assembly of multiple isolates from the Colletotrichum gloeosporioides species complex.</title>
        <authorList>
            <person name="Gan P."/>
            <person name="Shirasu K."/>
        </authorList>
    </citation>
    <scope>NUCLEOTIDE SEQUENCE [LARGE SCALE GENOMIC DNA]</scope>
    <source>
        <strain evidence="1 3">Nara gc5</strain>
    </source>
</reference>
<dbReference type="EMBL" id="ANPB02000003">
    <property type="protein sequence ID" value="KAF4487496.1"/>
    <property type="molecule type" value="Genomic_DNA"/>
</dbReference>
<reference evidence="1 3" key="1">
    <citation type="submission" date="2012-08" db="EMBL/GenBank/DDBJ databases">
        <authorList>
            <person name="Gan P.H.P."/>
            <person name="Ikeda K."/>
            <person name="Irieda H."/>
            <person name="Narusaka M."/>
            <person name="O'Connell R.J."/>
            <person name="Narusaka Y."/>
            <person name="Takano Y."/>
            <person name="Kubo Y."/>
            <person name="Shirasu K."/>
        </authorList>
    </citation>
    <scope>NUCLEOTIDE SEQUENCE [LARGE SCALE GENOMIC DNA]</scope>
    <source>
        <strain evidence="1 3">Nara gc5</strain>
    </source>
</reference>
<organism evidence="1 3">
    <name type="scientific">Colletotrichum fructicola (strain Nara gc5)</name>
    <name type="common">Anthracnose fungus</name>
    <name type="synonym">Colletotrichum gloeosporioides (strain Nara gc5)</name>
    <dbReference type="NCBI Taxonomy" id="1213859"/>
    <lineage>
        <taxon>Eukaryota</taxon>
        <taxon>Fungi</taxon>
        <taxon>Dikarya</taxon>
        <taxon>Ascomycota</taxon>
        <taxon>Pezizomycotina</taxon>
        <taxon>Sordariomycetes</taxon>
        <taxon>Hypocreomycetidae</taxon>
        <taxon>Glomerellales</taxon>
        <taxon>Glomerellaceae</taxon>
        <taxon>Colletotrichum</taxon>
        <taxon>Colletotrichum gloeosporioides species complex</taxon>
    </lineage>
</organism>
<dbReference type="RefSeq" id="XP_066009242.1">
    <property type="nucleotide sequence ID" value="XM_066151592.1"/>
</dbReference>
<dbReference type="Proteomes" id="UP000011096">
    <property type="component" value="Unassembled WGS sequence"/>
</dbReference>
<evidence type="ECO:0000313" key="3">
    <source>
        <dbReference type="Proteomes" id="UP000011096"/>
    </source>
</evidence>
<comment type="caution">
    <text evidence="1">The sequence shown here is derived from an EMBL/GenBank/DDBJ whole genome shotgun (WGS) entry which is preliminary data.</text>
</comment>
<accession>A0A7J6IEJ6</accession>
<evidence type="ECO:0000313" key="2">
    <source>
        <dbReference type="EMBL" id="KAF4487496.1"/>
    </source>
</evidence>
<dbReference type="EMBL" id="ANPB02000010">
    <property type="protein sequence ID" value="KAF4474839.1"/>
    <property type="molecule type" value="Genomic_DNA"/>
</dbReference>
<name>A0A7J6IEJ6_COLFN</name>
<proteinExistence type="predicted"/>
<gene>
    <name evidence="2" type="ORF">CGGC5_v005921</name>
    <name evidence="1" type="ORF">CGGC5_v016048</name>
</gene>
<keyword evidence="3" id="KW-1185">Reference proteome</keyword>
<evidence type="ECO:0000313" key="1">
    <source>
        <dbReference type="EMBL" id="KAF4474839.1"/>
    </source>
</evidence>
<dbReference type="AlphaFoldDB" id="A0A7J6IEJ6"/>
<dbReference type="GeneID" id="90979863"/>
<protein>
    <submittedName>
        <fullName evidence="1">Uncharacterized protein</fullName>
    </submittedName>
</protein>